<feature type="non-terminal residue" evidence="1">
    <location>
        <position position="134"/>
    </location>
</feature>
<gene>
    <name evidence="1" type="ORF">MYCIT1_LOCUS8550</name>
</gene>
<protein>
    <submittedName>
        <fullName evidence="1">Uncharacterized protein</fullName>
    </submittedName>
</protein>
<comment type="caution">
    <text evidence="1">The sequence shown here is derived from an EMBL/GenBank/DDBJ whole genome shotgun (WGS) entry which is preliminary data.</text>
</comment>
<evidence type="ECO:0000313" key="1">
    <source>
        <dbReference type="EMBL" id="CAK5266639.1"/>
    </source>
</evidence>
<reference evidence="1" key="1">
    <citation type="submission" date="2023-11" db="EMBL/GenBank/DDBJ databases">
        <authorList>
            <person name="De Vega J J."/>
            <person name="De Vega J J."/>
        </authorList>
    </citation>
    <scope>NUCLEOTIDE SEQUENCE</scope>
</reference>
<keyword evidence="2" id="KW-1185">Reference proteome</keyword>
<organism evidence="1 2">
    <name type="scientific">Mycena citricolor</name>
    <dbReference type="NCBI Taxonomy" id="2018698"/>
    <lineage>
        <taxon>Eukaryota</taxon>
        <taxon>Fungi</taxon>
        <taxon>Dikarya</taxon>
        <taxon>Basidiomycota</taxon>
        <taxon>Agaricomycotina</taxon>
        <taxon>Agaricomycetes</taxon>
        <taxon>Agaricomycetidae</taxon>
        <taxon>Agaricales</taxon>
        <taxon>Marasmiineae</taxon>
        <taxon>Mycenaceae</taxon>
        <taxon>Mycena</taxon>
    </lineage>
</organism>
<dbReference type="EMBL" id="CAVNYO010000110">
    <property type="protein sequence ID" value="CAK5266639.1"/>
    <property type="molecule type" value="Genomic_DNA"/>
</dbReference>
<proteinExistence type="predicted"/>
<name>A0AAD2GYU1_9AGAR</name>
<accession>A0AAD2GYU1</accession>
<dbReference type="AlphaFoldDB" id="A0AAD2GYU1"/>
<evidence type="ECO:0000313" key="2">
    <source>
        <dbReference type="Proteomes" id="UP001295794"/>
    </source>
</evidence>
<sequence>MRPSFSLSLPGTTWHCPDIQGIAGRRLGWRGSAKAIDVAQRTLDEASRPGTSCRSPLTCVCLGMRRRHINADMTFDAVLHSSLRLGQAHSSSVLGVQCLNRCRGPRFRHCSMQAVNLALQLHKTFLNALALAPR</sequence>
<dbReference type="Proteomes" id="UP001295794">
    <property type="component" value="Unassembled WGS sequence"/>
</dbReference>